<dbReference type="STRING" id="765915.A0A1Y2HSK9"/>
<evidence type="ECO:0000313" key="3">
    <source>
        <dbReference type="EMBL" id="ORZ37565.1"/>
    </source>
</evidence>
<dbReference type="GO" id="GO:0043539">
    <property type="term" value="F:protein serine/threonine kinase activator activity"/>
    <property type="evidence" value="ECO:0007669"/>
    <property type="project" value="TreeGrafter"/>
</dbReference>
<dbReference type="SUPFAM" id="SSF48371">
    <property type="entry name" value="ARM repeat"/>
    <property type="match status" value="1"/>
</dbReference>
<comment type="similarity">
    <text evidence="1">Belongs to the Mo25 family.</text>
</comment>
<dbReference type="InterPro" id="IPR016024">
    <property type="entry name" value="ARM-type_fold"/>
</dbReference>
<sequence>MSFFFKSSKSKSPVDVVRSTKDAIQRLTSNQKGSEKAPEDLSRLILQIKLILTGDGETEPSPEIISALAQEVYNQDLLSLLIVNLQRFEFEVHHHLFIVNTLLRRQIGSRQPTVEYFSVREPLLATLVQGYESPDIALNCGMMIRECARYEPLAKLILNNQIFWNFFGYVESTTFDTASDAFATFKDLLVKHKEMVAQFLDSQYDEFFTRYTALLNSNNYVTKRQSLKLLGELLLDRANFSVMTRYIASADNLKLMMNLLRDKSRNIQFEAFHVFKVFVANPKKVKPVADILFKNRDKLLSYLSTFHAEKTDDDLFNEEKKFLIQQIGQMGKEQGGSPSQGSSDTATSSSSDVSQQQSRSN</sequence>
<dbReference type="AlphaFoldDB" id="A0A1Y2HSK9"/>
<dbReference type="GO" id="GO:0035556">
    <property type="term" value="P:intracellular signal transduction"/>
    <property type="evidence" value="ECO:0007669"/>
    <property type="project" value="TreeGrafter"/>
</dbReference>
<dbReference type="EMBL" id="MCFL01000012">
    <property type="protein sequence ID" value="ORZ37565.1"/>
    <property type="molecule type" value="Genomic_DNA"/>
</dbReference>
<dbReference type="PANTHER" id="PTHR10182:SF3">
    <property type="entry name" value="PROTEIN MO25"/>
    <property type="match status" value="1"/>
</dbReference>
<dbReference type="OrthoDB" id="609103at2759"/>
<dbReference type="InterPro" id="IPR011989">
    <property type="entry name" value="ARM-like"/>
</dbReference>
<proteinExistence type="inferred from homology"/>
<keyword evidence="4" id="KW-1185">Reference proteome</keyword>
<feature type="compositionally biased region" description="Low complexity" evidence="2">
    <location>
        <begin position="337"/>
        <end position="361"/>
    </location>
</feature>
<protein>
    <submittedName>
        <fullName evidence="3">Mo25-like protein</fullName>
    </submittedName>
</protein>
<accession>A0A1Y2HSK9</accession>
<reference evidence="3 4" key="1">
    <citation type="submission" date="2016-07" db="EMBL/GenBank/DDBJ databases">
        <title>Pervasive Adenine N6-methylation of Active Genes in Fungi.</title>
        <authorList>
            <consortium name="DOE Joint Genome Institute"/>
            <person name="Mondo S.J."/>
            <person name="Dannebaum R.O."/>
            <person name="Kuo R.C."/>
            <person name="Labutti K."/>
            <person name="Haridas S."/>
            <person name="Kuo A."/>
            <person name="Salamov A."/>
            <person name="Ahrendt S.R."/>
            <person name="Lipzen A."/>
            <person name="Sullivan W."/>
            <person name="Andreopoulos W.B."/>
            <person name="Clum A."/>
            <person name="Lindquist E."/>
            <person name="Daum C."/>
            <person name="Ramamoorthy G.K."/>
            <person name="Gryganskyi A."/>
            <person name="Culley D."/>
            <person name="Magnuson J.K."/>
            <person name="James T.Y."/>
            <person name="O'Malley M.A."/>
            <person name="Stajich J.E."/>
            <person name="Spatafora J.W."/>
            <person name="Visel A."/>
            <person name="Grigoriev I.V."/>
        </authorList>
    </citation>
    <scope>NUCLEOTIDE SEQUENCE [LARGE SCALE GENOMIC DNA]</scope>
    <source>
        <strain evidence="3 4">PL171</strain>
    </source>
</reference>
<dbReference type="Pfam" id="PF08569">
    <property type="entry name" value="Mo25"/>
    <property type="match status" value="1"/>
</dbReference>
<dbReference type="FunFam" id="1.25.10.10:FF:000257">
    <property type="entry name" value="Conidiophore development protein hymA"/>
    <property type="match status" value="1"/>
</dbReference>
<name>A0A1Y2HSK9_9FUNG</name>
<feature type="region of interest" description="Disordered" evidence="2">
    <location>
        <begin position="327"/>
        <end position="361"/>
    </location>
</feature>
<evidence type="ECO:0000256" key="1">
    <source>
        <dbReference type="ARBA" id="ARBA00011012"/>
    </source>
</evidence>
<dbReference type="InterPro" id="IPR013878">
    <property type="entry name" value="Mo25"/>
</dbReference>
<dbReference type="Proteomes" id="UP000193411">
    <property type="component" value="Unassembled WGS sequence"/>
</dbReference>
<organism evidence="3 4">
    <name type="scientific">Catenaria anguillulae PL171</name>
    <dbReference type="NCBI Taxonomy" id="765915"/>
    <lineage>
        <taxon>Eukaryota</taxon>
        <taxon>Fungi</taxon>
        <taxon>Fungi incertae sedis</taxon>
        <taxon>Blastocladiomycota</taxon>
        <taxon>Blastocladiomycetes</taxon>
        <taxon>Blastocladiales</taxon>
        <taxon>Catenariaceae</taxon>
        <taxon>Catenaria</taxon>
    </lineage>
</organism>
<dbReference type="Gene3D" id="1.25.10.10">
    <property type="entry name" value="Leucine-rich Repeat Variant"/>
    <property type="match status" value="1"/>
</dbReference>
<gene>
    <name evidence="3" type="ORF">BCR44DRAFT_1523521</name>
</gene>
<evidence type="ECO:0000256" key="2">
    <source>
        <dbReference type="SAM" id="MobiDB-lite"/>
    </source>
</evidence>
<comment type="caution">
    <text evidence="3">The sequence shown here is derived from an EMBL/GenBank/DDBJ whole genome shotgun (WGS) entry which is preliminary data.</text>
</comment>
<dbReference type="PANTHER" id="PTHR10182">
    <property type="entry name" value="CALCIUM-BINDING PROTEIN 39-RELATED"/>
    <property type="match status" value="1"/>
</dbReference>
<evidence type="ECO:0000313" key="4">
    <source>
        <dbReference type="Proteomes" id="UP000193411"/>
    </source>
</evidence>
<dbReference type="GO" id="GO:0005737">
    <property type="term" value="C:cytoplasm"/>
    <property type="evidence" value="ECO:0007669"/>
    <property type="project" value="UniProtKB-ARBA"/>
</dbReference>